<evidence type="ECO:0000313" key="2">
    <source>
        <dbReference type="Proteomes" id="UP000612456"/>
    </source>
</evidence>
<reference evidence="1" key="1">
    <citation type="journal article" date="2014" name="Int. J. Syst. Evol. Microbiol.">
        <title>Complete genome sequence of Corynebacterium casei LMG S-19264T (=DSM 44701T), isolated from a smear-ripened cheese.</title>
        <authorList>
            <consortium name="US DOE Joint Genome Institute (JGI-PGF)"/>
            <person name="Walter F."/>
            <person name="Albersmeier A."/>
            <person name="Kalinowski J."/>
            <person name="Ruckert C."/>
        </authorList>
    </citation>
    <scope>NUCLEOTIDE SEQUENCE</scope>
    <source>
        <strain evidence="1">CGMCC 1.15178</strain>
    </source>
</reference>
<accession>A0A917DU44</accession>
<dbReference type="AlphaFoldDB" id="A0A917DU44"/>
<sequence length="88" mass="10132">MALKIHIKDLVVVDSNESEGLYHFVATLTDNTKCRLIYSKKPDWELIGVNRLLTVPCPICRKDYYCNCMSKHAAEFENEIKEKGLITI</sequence>
<dbReference type="Proteomes" id="UP000612456">
    <property type="component" value="Unassembled WGS sequence"/>
</dbReference>
<dbReference type="EMBL" id="BMHP01000002">
    <property type="protein sequence ID" value="GGD66897.1"/>
    <property type="molecule type" value="Genomic_DNA"/>
</dbReference>
<organism evidence="1 2">
    <name type="scientific">Paenibacillus nasutitermitis</name>
    <dbReference type="NCBI Taxonomy" id="1652958"/>
    <lineage>
        <taxon>Bacteria</taxon>
        <taxon>Bacillati</taxon>
        <taxon>Bacillota</taxon>
        <taxon>Bacilli</taxon>
        <taxon>Bacillales</taxon>
        <taxon>Paenibacillaceae</taxon>
        <taxon>Paenibacillus</taxon>
    </lineage>
</organism>
<evidence type="ECO:0000313" key="1">
    <source>
        <dbReference type="EMBL" id="GGD66897.1"/>
    </source>
</evidence>
<dbReference type="RefSeq" id="WP_188992372.1">
    <property type="nucleotide sequence ID" value="NZ_BMHP01000002.1"/>
</dbReference>
<name>A0A917DU44_9BACL</name>
<proteinExistence type="predicted"/>
<reference evidence="1" key="2">
    <citation type="submission" date="2020-09" db="EMBL/GenBank/DDBJ databases">
        <authorList>
            <person name="Sun Q."/>
            <person name="Zhou Y."/>
        </authorList>
    </citation>
    <scope>NUCLEOTIDE SEQUENCE</scope>
    <source>
        <strain evidence="1">CGMCC 1.15178</strain>
    </source>
</reference>
<gene>
    <name evidence="1" type="ORF">GCM10010911_25830</name>
</gene>
<protein>
    <submittedName>
        <fullName evidence="1">Uncharacterized protein</fullName>
    </submittedName>
</protein>
<comment type="caution">
    <text evidence="1">The sequence shown here is derived from an EMBL/GenBank/DDBJ whole genome shotgun (WGS) entry which is preliminary data.</text>
</comment>
<keyword evidence="2" id="KW-1185">Reference proteome</keyword>